<dbReference type="Proteomes" id="UP000030700">
    <property type="component" value="Unassembled WGS sequence"/>
</dbReference>
<dbReference type="GO" id="GO:0003824">
    <property type="term" value="F:catalytic activity"/>
    <property type="evidence" value="ECO:0007669"/>
    <property type="project" value="InterPro"/>
</dbReference>
<dbReference type="PANTHER" id="PTHR11895">
    <property type="entry name" value="TRANSAMIDASE"/>
    <property type="match status" value="1"/>
</dbReference>
<sequence>MTYHDSKKAMPLIHIASLVSISAALRNGTRDVHDYLREICERIEALEPDVQAFVPETDRRERLMREADALLARFPDPASRPPLFGVLVGVKDIFRVNGFPTQAGSLLPAELLAGEEAACVTRLKQAGALIAGKTVTTEFAYFEPGPTRNPHNLAHTPGGSSSGSAAGVASGFFPLALGSQTIGSIIRPAAYCGIVGLKPSFNRIPTSGMLYFSPSADHVGIVTQDIEGMELVCSVLCQGWQTVAPSTTLPTLGVPEGEYLAQASEDGRSAFFEQITQLTQVGFAVKQIPMFADIQAINQRHRLMTLAEAAREHAAWFAEYRDRYRPRLADAILQGEQVTPETLQAGRMSQMELRQRLEEAQRRHGIDLWISPAATGEAPVGIQATGDPNMNLPWTHAGVPTVTIPARLSRNGLPLGLQCSAGFWQDERLLVWGKSISAALRISR</sequence>
<protein>
    <submittedName>
        <fullName evidence="2">Amidase</fullName>
    </submittedName>
</protein>
<dbReference type="AlphaFoldDB" id="A0A081BM95"/>
<feature type="domain" description="Amidase" evidence="1">
    <location>
        <begin position="35"/>
        <end position="430"/>
    </location>
</feature>
<dbReference type="InterPro" id="IPR000120">
    <property type="entry name" value="Amidase"/>
</dbReference>
<dbReference type="SUPFAM" id="SSF75304">
    <property type="entry name" value="Amidase signature (AS) enzymes"/>
    <property type="match status" value="1"/>
</dbReference>
<dbReference type="Gene3D" id="3.90.1300.10">
    <property type="entry name" value="Amidase signature (AS) domain"/>
    <property type="match status" value="1"/>
</dbReference>
<dbReference type="PANTHER" id="PTHR11895:SF67">
    <property type="entry name" value="AMIDASE DOMAIN-CONTAINING PROTEIN"/>
    <property type="match status" value="1"/>
</dbReference>
<accession>A0A081BM95</accession>
<name>A0A081BM95_9BACT</name>
<evidence type="ECO:0000313" key="2">
    <source>
        <dbReference type="EMBL" id="GAK51511.1"/>
    </source>
</evidence>
<dbReference type="InterPro" id="IPR023631">
    <property type="entry name" value="Amidase_dom"/>
</dbReference>
<evidence type="ECO:0000313" key="3">
    <source>
        <dbReference type="Proteomes" id="UP000030700"/>
    </source>
</evidence>
<proteinExistence type="predicted"/>
<reference evidence="2" key="1">
    <citation type="journal article" date="2015" name="PeerJ">
        <title>First genomic representation of candidate bacterial phylum KSB3 points to enhanced environmental sensing as a trigger of wastewater bulking.</title>
        <authorList>
            <person name="Sekiguchi Y."/>
            <person name="Ohashi A."/>
            <person name="Parks D.H."/>
            <person name="Yamauchi T."/>
            <person name="Tyson G.W."/>
            <person name="Hugenholtz P."/>
        </authorList>
    </citation>
    <scope>NUCLEOTIDE SEQUENCE [LARGE SCALE GENOMIC DNA]</scope>
</reference>
<evidence type="ECO:0000259" key="1">
    <source>
        <dbReference type="Pfam" id="PF01425"/>
    </source>
</evidence>
<organism evidence="2">
    <name type="scientific">Candidatus Moduliflexus flocculans</name>
    <dbReference type="NCBI Taxonomy" id="1499966"/>
    <lineage>
        <taxon>Bacteria</taxon>
        <taxon>Candidatus Moduliflexota</taxon>
        <taxon>Candidatus Moduliflexia</taxon>
        <taxon>Candidatus Moduliflexales</taxon>
        <taxon>Candidatus Moduliflexaceae</taxon>
    </lineage>
</organism>
<dbReference type="STRING" id="1499966.U14_02756"/>
<dbReference type="InterPro" id="IPR036928">
    <property type="entry name" value="AS_sf"/>
</dbReference>
<dbReference type="Pfam" id="PF01425">
    <property type="entry name" value="Amidase"/>
    <property type="match status" value="1"/>
</dbReference>
<dbReference type="HOGENOM" id="CLU_009600_0_0_0"/>
<dbReference type="EMBL" id="DF820457">
    <property type="protein sequence ID" value="GAK51511.1"/>
    <property type="molecule type" value="Genomic_DNA"/>
</dbReference>
<gene>
    <name evidence="2" type="ORF">U14_02756</name>
</gene>
<keyword evidence="3" id="KW-1185">Reference proteome</keyword>